<evidence type="ECO:0000256" key="8">
    <source>
        <dbReference type="SAM" id="Phobius"/>
    </source>
</evidence>
<name>A0A6M6JT06_9PSEU</name>
<feature type="compositionally biased region" description="Basic and acidic residues" evidence="7">
    <location>
        <begin position="126"/>
        <end position="137"/>
    </location>
</feature>
<evidence type="ECO:0000256" key="3">
    <source>
        <dbReference type="ARBA" id="ARBA00022475"/>
    </source>
</evidence>
<feature type="region of interest" description="Disordered" evidence="7">
    <location>
        <begin position="117"/>
        <end position="152"/>
    </location>
</feature>
<evidence type="ECO:0000256" key="4">
    <source>
        <dbReference type="ARBA" id="ARBA00022692"/>
    </source>
</evidence>
<accession>A0A6M6JT06</accession>
<protein>
    <submittedName>
        <fullName evidence="9">Na(+)/H(+) antiporter subunit C</fullName>
    </submittedName>
</protein>
<keyword evidence="10" id="KW-1185">Reference proteome</keyword>
<dbReference type="Pfam" id="PF00420">
    <property type="entry name" value="Oxidored_q2"/>
    <property type="match status" value="1"/>
</dbReference>
<sequence length="152" mass="16373">MTTINVVMALTVAVLFSTGFYLLLQRSLMRVLLGVVVLGHGTNLLLQIAGGPPGRAPIVGTVPPELITDPLPQALALTAVVITFALTTFLLALGYRSFVLVGHDEVQDDLEDRRIATQTMPSASLDEDHDHEQVAREVEDDEADDEVEAAAR</sequence>
<keyword evidence="3" id="KW-1003">Cell membrane</keyword>
<evidence type="ECO:0000313" key="9">
    <source>
        <dbReference type="EMBL" id="QJY50216.1"/>
    </source>
</evidence>
<organism evidence="9 10">
    <name type="scientific">Pseudonocardia broussonetiae</name>
    <dbReference type="NCBI Taxonomy" id="2736640"/>
    <lineage>
        <taxon>Bacteria</taxon>
        <taxon>Bacillati</taxon>
        <taxon>Actinomycetota</taxon>
        <taxon>Actinomycetes</taxon>
        <taxon>Pseudonocardiales</taxon>
        <taxon>Pseudonocardiaceae</taxon>
        <taxon>Pseudonocardia</taxon>
    </lineage>
</organism>
<dbReference type="Gene3D" id="1.10.287.3510">
    <property type="match status" value="1"/>
</dbReference>
<keyword evidence="6 8" id="KW-0472">Membrane</keyword>
<dbReference type="InterPro" id="IPR039428">
    <property type="entry name" value="NUOK/Mnh_C1-like"/>
</dbReference>
<dbReference type="PANTHER" id="PTHR34583:SF2">
    <property type="entry name" value="ANTIPORTER SUBUNIT MNHC2-RELATED"/>
    <property type="match status" value="1"/>
</dbReference>
<evidence type="ECO:0000256" key="7">
    <source>
        <dbReference type="SAM" id="MobiDB-lite"/>
    </source>
</evidence>
<dbReference type="RefSeq" id="WP_172167460.1">
    <property type="nucleotide sequence ID" value="NZ_CP053564.1"/>
</dbReference>
<gene>
    <name evidence="9" type="ORF">HOP40_34385</name>
</gene>
<reference evidence="9 10" key="1">
    <citation type="submission" date="2020-05" db="EMBL/GenBank/DDBJ databases">
        <authorList>
            <person name="Mo P."/>
        </authorList>
    </citation>
    <scope>NUCLEOTIDE SEQUENCE [LARGE SCALE GENOMIC DNA]</scope>
    <source>
        <strain evidence="9 10">Gen01</strain>
    </source>
</reference>
<feature type="compositionally biased region" description="Acidic residues" evidence="7">
    <location>
        <begin position="138"/>
        <end position="152"/>
    </location>
</feature>
<keyword evidence="4 8" id="KW-0812">Transmembrane</keyword>
<comment type="subcellular location">
    <subcellularLocation>
        <location evidence="1">Cell membrane</location>
        <topology evidence="1">Multi-pass membrane protein</topology>
    </subcellularLocation>
</comment>
<dbReference type="InterPro" id="IPR050601">
    <property type="entry name" value="CPA3_antiporter_subunitC"/>
</dbReference>
<evidence type="ECO:0000256" key="2">
    <source>
        <dbReference type="ARBA" id="ARBA00010388"/>
    </source>
</evidence>
<evidence type="ECO:0000256" key="1">
    <source>
        <dbReference type="ARBA" id="ARBA00004651"/>
    </source>
</evidence>
<feature type="transmembrane region" description="Helical" evidence="8">
    <location>
        <begin position="6"/>
        <end position="24"/>
    </location>
</feature>
<feature type="transmembrane region" description="Helical" evidence="8">
    <location>
        <begin position="31"/>
        <end position="50"/>
    </location>
</feature>
<dbReference type="GO" id="GO:0005886">
    <property type="term" value="C:plasma membrane"/>
    <property type="evidence" value="ECO:0007669"/>
    <property type="project" value="UniProtKB-SubCell"/>
</dbReference>
<evidence type="ECO:0000256" key="6">
    <source>
        <dbReference type="ARBA" id="ARBA00023136"/>
    </source>
</evidence>
<keyword evidence="5 8" id="KW-1133">Transmembrane helix</keyword>
<dbReference type="NCBIfam" id="NF005929">
    <property type="entry name" value="PRK07946.1"/>
    <property type="match status" value="1"/>
</dbReference>
<dbReference type="PANTHER" id="PTHR34583">
    <property type="entry name" value="ANTIPORTER SUBUNIT MNHC2-RELATED"/>
    <property type="match status" value="1"/>
</dbReference>
<feature type="transmembrane region" description="Helical" evidence="8">
    <location>
        <begin position="70"/>
        <end position="93"/>
    </location>
</feature>
<dbReference type="EMBL" id="CP053564">
    <property type="protein sequence ID" value="QJY50216.1"/>
    <property type="molecule type" value="Genomic_DNA"/>
</dbReference>
<dbReference type="KEGG" id="pbro:HOP40_34385"/>
<comment type="similarity">
    <text evidence="2">Belongs to the CPA3 antiporters (TC 2.A.63) subunit C family.</text>
</comment>
<dbReference type="AlphaFoldDB" id="A0A6M6JT06"/>
<evidence type="ECO:0000313" key="10">
    <source>
        <dbReference type="Proteomes" id="UP000505377"/>
    </source>
</evidence>
<evidence type="ECO:0000256" key="5">
    <source>
        <dbReference type="ARBA" id="ARBA00022989"/>
    </source>
</evidence>
<proteinExistence type="inferred from homology"/>
<dbReference type="Proteomes" id="UP000505377">
    <property type="component" value="Chromosome"/>
</dbReference>